<gene>
    <name evidence="18" type="primary">N</name>
</gene>
<evidence type="ECO:0000256" key="4">
    <source>
        <dbReference type="ARBA" id="ARBA00004328"/>
    </source>
</evidence>
<evidence type="ECO:0000256" key="8">
    <source>
        <dbReference type="ARBA" id="ARBA00022561"/>
    </source>
</evidence>
<keyword evidence="13 18" id="KW-0543">Viral nucleoprotein</keyword>
<dbReference type="Pfam" id="PF05733">
    <property type="entry name" value="Tenui_N"/>
    <property type="match status" value="1"/>
</dbReference>
<sequence length="273" mass="30532">MAKDEKIRFSGLPTVPDEPTAADWATISHEMGLKCDPNLAAIEELSEMFKYQGMDPAVIIRKFAKLGTLAKRTWLNDAAYLIVLHICRGTQVTKIKKTVTQETAAELETLVNTYQIKEKKPKGDDITLARIALCFPLMTLRQLTHFQEHLTVKHHQMTQISPGYPLQLMHASFASLIPSHAGKQQDALDFLDAHRLFLVELSKVINPDMRGKTVAEIAESFEQPLQAGFGSTFVSHENRVASLRKLGLVTADDSPIDEVRRAAVVYRTRLGAR</sequence>
<keyword evidence="12" id="KW-0694">RNA-binding</keyword>
<keyword evidence="10" id="KW-1040">Host Golgi apparatus</keyword>
<evidence type="ECO:0000256" key="9">
    <source>
        <dbReference type="ARBA" id="ARBA00022562"/>
    </source>
</evidence>
<evidence type="ECO:0000256" key="10">
    <source>
        <dbReference type="ARBA" id="ARBA00022812"/>
    </source>
</evidence>
<keyword evidence="14" id="KW-1035">Host cytoplasm</keyword>
<dbReference type="InterPro" id="IPR015971">
    <property type="entry name" value="Nucleocapsid_Phlebovirus"/>
</dbReference>
<dbReference type="GO" id="GO:0042025">
    <property type="term" value="C:host cell nucleus"/>
    <property type="evidence" value="ECO:0007669"/>
    <property type="project" value="UniProtKB-SubCell"/>
</dbReference>
<dbReference type="GO" id="GO:0044172">
    <property type="term" value="C:host cell endoplasmic reticulum-Golgi intermediate compartment"/>
    <property type="evidence" value="ECO:0007669"/>
    <property type="project" value="UniProtKB-SubCell"/>
</dbReference>
<evidence type="ECO:0000256" key="3">
    <source>
        <dbReference type="ARBA" id="ARBA00004192"/>
    </source>
</evidence>
<evidence type="ECO:0000256" key="11">
    <source>
        <dbReference type="ARBA" id="ARBA00022844"/>
    </source>
</evidence>
<name>A0A679C9X0_9VIRU</name>
<comment type="similarity">
    <text evidence="6">Belongs to the phlebovirus nucleocapsid protein family.</text>
</comment>
<keyword evidence="9" id="KW-1048">Host nucleus</keyword>
<dbReference type="GO" id="GO:1990904">
    <property type="term" value="C:ribonucleoprotein complex"/>
    <property type="evidence" value="ECO:0007669"/>
    <property type="project" value="UniProtKB-KW"/>
</dbReference>
<keyword evidence="8" id="KW-0167">Capsid protein</keyword>
<comment type="subcellular location">
    <subcellularLocation>
        <location evidence="1">Host Golgi apparatus</location>
    </subcellularLocation>
    <subcellularLocation>
        <location evidence="3">Host cytoplasm</location>
    </subcellularLocation>
    <subcellularLocation>
        <location evidence="5">Host endoplasmic reticulum-Golgi intermediate compartment</location>
    </subcellularLocation>
    <subcellularLocation>
        <location evidence="2">Host nucleus</location>
    </subcellularLocation>
    <subcellularLocation>
        <location evidence="4">Virion</location>
    </subcellularLocation>
</comment>
<dbReference type="GO" id="GO:0019013">
    <property type="term" value="C:viral nucleocapsid"/>
    <property type="evidence" value="ECO:0007669"/>
    <property type="project" value="UniProtKB-KW"/>
</dbReference>
<keyword evidence="11" id="KW-0946">Virion</keyword>
<evidence type="ECO:0000256" key="1">
    <source>
        <dbReference type="ARBA" id="ARBA00004136"/>
    </source>
</evidence>
<evidence type="ECO:0000313" key="18">
    <source>
        <dbReference type="EMBL" id="BBK20269.1"/>
    </source>
</evidence>
<evidence type="ECO:0000256" key="5">
    <source>
        <dbReference type="ARBA" id="ARBA00004452"/>
    </source>
</evidence>
<protein>
    <recommendedName>
        <fullName evidence="7">Nucleoprotein</fullName>
    </recommendedName>
    <alternativeName>
        <fullName evidence="16">Nucleocapsid protein</fullName>
    </alternativeName>
</protein>
<reference evidence="18" key="1">
    <citation type="submission" date="2019-05" db="EMBL/GenBank/DDBJ databases">
        <title>RNA virome analysis of host-questing ticks collected in Hokuriku district, Japan, and a new insight for the evolutional dynamics of tick-borne phleboviruses based on the genetic characterization of a M segment deficient phlebovirus, Okutama tick virus.</title>
        <authorList>
            <person name="Kobayashi D."/>
            <person name="Murota K."/>
            <person name="Itokawa K."/>
            <person name="Hiroko E."/>
            <person name="Amoa-Bosompem M."/>
            <person name="Faizah A.N."/>
            <person name="Watanabe M."/>
            <person name="Maekawa Y."/>
            <person name="Hayashi T."/>
            <person name="Komagata O."/>
            <person name="Sawabe K."/>
            <person name="Isawa H."/>
        </authorList>
    </citation>
    <scope>NUCLEOTIDE SEQUENCE</scope>
    <source>
        <strain evidence="18">17ISK-T8</strain>
    </source>
</reference>
<dbReference type="GO" id="GO:0044177">
    <property type="term" value="C:host cell Golgi apparatus"/>
    <property type="evidence" value="ECO:0007669"/>
    <property type="project" value="UniProtKB-SubCell"/>
</dbReference>
<organism evidence="18">
    <name type="scientific">Okutama tick virus</name>
    <dbReference type="NCBI Taxonomy" id="2583479"/>
    <lineage>
        <taxon>Viruses</taxon>
        <taxon>Riboviria</taxon>
        <taxon>Orthornavirae</taxon>
        <taxon>Negarnaviricota</taxon>
        <taxon>Polyploviricotina</taxon>
        <taxon>Bunyaviricetes</taxon>
        <taxon>Hareavirales</taxon>
        <taxon>Phenuiviridae</taxon>
        <taxon>Phlebovirus</taxon>
    </lineage>
</organism>
<accession>A0A679C9X0</accession>
<dbReference type="GO" id="GO:0003723">
    <property type="term" value="F:RNA binding"/>
    <property type="evidence" value="ECO:0007669"/>
    <property type="project" value="UniProtKB-KW"/>
</dbReference>
<evidence type="ECO:0000256" key="14">
    <source>
        <dbReference type="ARBA" id="ARBA00023200"/>
    </source>
</evidence>
<evidence type="ECO:0000256" key="2">
    <source>
        <dbReference type="ARBA" id="ARBA00004147"/>
    </source>
</evidence>
<evidence type="ECO:0000256" key="6">
    <source>
        <dbReference type="ARBA" id="ARBA00005299"/>
    </source>
</evidence>
<evidence type="ECO:0000256" key="13">
    <source>
        <dbReference type="ARBA" id="ARBA00023086"/>
    </source>
</evidence>
<proteinExistence type="inferred from homology"/>
<dbReference type="EMBL" id="LC483654">
    <property type="protein sequence ID" value="BBK20269.1"/>
    <property type="molecule type" value="Viral_cRNA"/>
</dbReference>
<dbReference type="PIRSF" id="PIRSF003953">
    <property type="entry name" value="N_PhelboV"/>
    <property type="match status" value="1"/>
</dbReference>
<comment type="subunit">
    <text evidence="17">Homodimer. Homohexamer; ring-shaped, necessary to form the nucleocapsid. Homopentamers; opened pentamers in solution. Binds to viral genomic RNA. Interacts with glycoprotein Gn; this interaction allows packaging of nucleocapsids into virions.</text>
</comment>
<evidence type="ECO:0000256" key="7">
    <source>
        <dbReference type="ARBA" id="ARBA00014389"/>
    </source>
</evidence>
<keyword evidence="15" id="KW-0687">Ribonucleoprotein</keyword>
<evidence type="ECO:0000256" key="16">
    <source>
        <dbReference type="ARBA" id="ARBA00033344"/>
    </source>
</evidence>
<evidence type="ECO:0000256" key="15">
    <source>
        <dbReference type="ARBA" id="ARBA00023274"/>
    </source>
</evidence>
<evidence type="ECO:0000256" key="17">
    <source>
        <dbReference type="ARBA" id="ARBA00046628"/>
    </source>
</evidence>
<evidence type="ECO:0000256" key="12">
    <source>
        <dbReference type="ARBA" id="ARBA00022884"/>
    </source>
</evidence>
<dbReference type="InterPro" id="IPR009522">
    <property type="entry name" value="Capsid_Phlebovir/Tenuivir"/>
</dbReference>